<dbReference type="Proteomes" id="UP001353858">
    <property type="component" value="Unassembled WGS sequence"/>
</dbReference>
<dbReference type="EMBL" id="JARPUR010000001">
    <property type="protein sequence ID" value="KAK4886179.1"/>
    <property type="molecule type" value="Genomic_DNA"/>
</dbReference>
<keyword evidence="2" id="KW-1185">Reference proteome</keyword>
<comment type="caution">
    <text evidence="1">The sequence shown here is derived from an EMBL/GenBank/DDBJ whole genome shotgun (WGS) entry which is preliminary data.</text>
</comment>
<proteinExistence type="predicted"/>
<name>A0AAN7PGY8_9COLE</name>
<protein>
    <submittedName>
        <fullName evidence="1">Uncharacterized protein</fullName>
    </submittedName>
</protein>
<organism evidence="1 2">
    <name type="scientific">Aquatica leii</name>
    <dbReference type="NCBI Taxonomy" id="1421715"/>
    <lineage>
        <taxon>Eukaryota</taxon>
        <taxon>Metazoa</taxon>
        <taxon>Ecdysozoa</taxon>
        <taxon>Arthropoda</taxon>
        <taxon>Hexapoda</taxon>
        <taxon>Insecta</taxon>
        <taxon>Pterygota</taxon>
        <taxon>Neoptera</taxon>
        <taxon>Endopterygota</taxon>
        <taxon>Coleoptera</taxon>
        <taxon>Polyphaga</taxon>
        <taxon>Elateriformia</taxon>
        <taxon>Elateroidea</taxon>
        <taxon>Lampyridae</taxon>
        <taxon>Luciolinae</taxon>
        <taxon>Aquatica</taxon>
    </lineage>
</organism>
<sequence length="83" mass="9736">MFYDFANDSAIEFELVMMSQSQFDFNKSSALYYVVEFPDEENNGITPLSVVSYKWLGGANQCFWPGRAKADKERMKMFHMREL</sequence>
<evidence type="ECO:0000313" key="1">
    <source>
        <dbReference type="EMBL" id="KAK4886179.1"/>
    </source>
</evidence>
<dbReference type="AlphaFoldDB" id="A0AAN7PGY8"/>
<evidence type="ECO:0000313" key="2">
    <source>
        <dbReference type="Proteomes" id="UP001353858"/>
    </source>
</evidence>
<reference evidence="2" key="1">
    <citation type="submission" date="2023-01" db="EMBL/GenBank/DDBJ databases">
        <title>Key to firefly adult light organ development and bioluminescence: homeobox transcription factors regulate luciferase expression and transportation to peroxisome.</title>
        <authorList>
            <person name="Fu X."/>
        </authorList>
    </citation>
    <scope>NUCLEOTIDE SEQUENCE [LARGE SCALE GENOMIC DNA]</scope>
</reference>
<accession>A0AAN7PGY8</accession>
<gene>
    <name evidence="1" type="ORF">RN001_002450</name>
</gene>